<feature type="transmembrane region" description="Helical" evidence="7">
    <location>
        <begin position="197"/>
        <end position="215"/>
    </location>
</feature>
<evidence type="ECO:0000256" key="1">
    <source>
        <dbReference type="ARBA" id="ARBA00004141"/>
    </source>
</evidence>
<evidence type="ECO:0000313" key="11">
    <source>
        <dbReference type="Proteomes" id="UP001530315"/>
    </source>
</evidence>
<dbReference type="PROSITE" id="PS00636">
    <property type="entry name" value="DNAJ_1"/>
    <property type="match status" value="1"/>
</dbReference>
<organism evidence="10 11">
    <name type="scientific">Stephanodiscus triporus</name>
    <dbReference type="NCBI Taxonomy" id="2934178"/>
    <lineage>
        <taxon>Eukaryota</taxon>
        <taxon>Sar</taxon>
        <taxon>Stramenopiles</taxon>
        <taxon>Ochrophyta</taxon>
        <taxon>Bacillariophyta</taxon>
        <taxon>Coscinodiscophyceae</taxon>
        <taxon>Thalassiosirophycidae</taxon>
        <taxon>Stephanodiscales</taxon>
        <taxon>Stephanodiscaceae</taxon>
        <taxon>Stephanodiscus</taxon>
    </lineage>
</organism>
<name>A0ABD3MVW1_9STRA</name>
<comment type="caution">
    <text evidence="10">The sequence shown here is derived from an EMBL/GenBank/DDBJ whole genome shotgun (WGS) entry which is preliminary data.</text>
</comment>
<evidence type="ECO:0000256" key="5">
    <source>
        <dbReference type="ARBA" id="ARBA00023186"/>
    </source>
</evidence>
<gene>
    <name evidence="10" type="ORF">ACHAW5_001442</name>
</gene>
<proteinExistence type="predicted"/>
<dbReference type="InterPro" id="IPR001623">
    <property type="entry name" value="DnaJ_domain"/>
</dbReference>
<dbReference type="AlphaFoldDB" id="A0ABD3MVW1"/>
<feature type="region of interest" description="Disordered" evidence="6">
    <location>
        <begin position="43"/>
        <end position="87"/>
    </location>
</feature>
<keyword evidence="5" id="KW-0143">Chaperone</keyword>
<dbReference type="Proteomes" id="UP001530315">
    <property type="component" value="Unassembled WGS sequence"/>
</dbReference>
<feature type="compositionally biased region" description="Low complexity" evidence="6">
    <location>
        <begin position="43"/>
        <end position="68"/>
    </location>
</feature>
<keyword evidence="2 7" id="KW-0812">Transmembrane</keyword>
<feature type="domain" description="J" evidence="9">
    <location>
        <begin position="103"/>
        <end position="173"/>
    </location>
</feature>
<dbReference type="SMART" id="SM00271">
    <property type="entry name" value="DnaJ"/>
    <property type="match status" value="1"/>
</dbReference>
<feature type="region of interest" description="Disordered" evidence="6">
    <location>
        <begin position="262"/>
        <end position="290"/>
    </location>
</feature>
<keyword evidence="8" id="KW-0732">Signal</keyword>
<dbReference type="CDD" id="cd06257">
    <property type="entry name" value="DnaJ"/>
    <property type="match status" value="1"/>
</dbReference>
<feature type="signal peptide" evidence="8">
    <location>
        <begin position="1"/>
        <end position="37"/>
    </location>
</feature>
<dbReference type="InterPro" id="IPR036869">
    <property type="entry name" value="J_dom_sf"/>
</dbReference>
<sequence length="435" mass="49744">MAASHPGSTRMTFFRRFWITLLLLAVVLAVSCSLVYAQEDDSATTASSTEEAGDSSSTASDGTSDSSSYSNSPPKETRRPSSGNEDDWGSFYDPNNVFCGKFDCYKILGFDHETWGSDPPSLKAITKSYRNLSRKWHPDKNKAKGARERFVAIAKAYEILTNFQKRAEYDHFRDRPDEYYKKYGSSVLWAYAPKTDASIIIILFLIAGSAFTYYAQKKRWQTIADHLVKAATEDWSPREGGSKESTEIREKALAILAEKKNEQSGAVETNGAGNGEKKKKVPKLTPREKKEREWDELRPICIELVSKIDDFGAGFRKATLQDLLIFRMAKWPYYLMTSSLWWSKYALRRLRKMELNDEEREVLTKNAIGEVAWIAVSDDERANLLTLELWKSTDALVEWKEEQEFKRAGLSATKMKLIKKMRKRRGTDDEDLHMD</sequence>
<dbReference type="SUPFAM" id="SSF46565">
    <property type="entry name" value="Chaperone J-domain"/>
    <property type="match status" value="1"/>
</dbReference>
<dbReference type="Gene3D" id="1.10.287.110">
    <property type="entry name" value="DnaJ domain"/>
    <property type="match status" value="1"/>
</dbReference>
<evidence type="ECO:0000256" key="7">
    <source>
        <dbReference type="SAM" id="Phobius"/>
    </source>
</evidence>
<evidence type="ECO:0000256" key="2">
    <source>
        <dbReference type="ARBA" id="ARBA00022692"/>
    </source>
</evidence>
<evidence type="ECO:0000256" key="6">
    <source>
        <dbReference type="SAM" id="MobiDB-lite"/>
    </source>
</evidence>
<keyword evidence="11" id="KW-1185">Reference proteome</keyword>
<dbReference type="PRINTS" id="PR00625">
    <property type="entry name" value="JDOMAIN"/>
</dbReference>
<reference evidence="10 11" key="1">
    <citation type="submission" date="2024-10" db="EMBL/GenBank/DDBJ databases">
        <title>Updated reference genomes for cyclostephanoid diatoms.</title>
        <authorList>
            <person name="Roberts W.R."/>
            <person name="Alverson A.J."/>
        </authorList>
    </citation>
    <scope>NUCLEOTIDE SEQUENCE [LARGE SCALE GENOMIC DNA]</scope>
    <source>
        <strain evidence="10 11">AJA276-08</strain>
    </source>
</reference>
<dbReference type="Pfam" id="PF00226">
    <property type="entry name" value="DnaJ"/>
    <property type="match status" value="1"/>
</dbReference>
<evidence type="ECO:0000256" key="4">
    <source>
        <dbReference type="ARBA" id="ARBA00023136"/>
    </source>
</evidence>
<dbReference type="InterPro" id="IPR018253">
    <property type="entry name" value="DnaJ_domain_CS"/>
</dbReference>
<dbReference type="InterPro" id="IPR044632">
    <property type="entry name" value="DNAJC25-like"/>
</dbReference>
<evidence type="ECO:0000313" key="10">
    <source>
        <dbReference type="EMBL" id="KAL3768055.1"/>
    </source>
</evidence>
<feature type="chain" id="PRO_5044796251" description="J domain-containing protein" evidence="8">
    <location>
        <begin position="38"/>
        <end position="435"/>
    </location>
</feature>
<protein>
    <recommendedName>
        <fullName evidence="9">J domain-containing protein</fullName>
    </recommendedName>
</protein>
<dbReference type="EMBL" id="JALLAZ020001688">
    <property type="protein sequence ID" value="KAL3768055.1"/>
    <property type="molecule type" value="Genomic_DNA"/>
</dbReference>
<dbReference type="PANTHER" id="PTHR44176:SF1">
    <property type="entry name" value="DNAJ HOMOLOG SUBFAMILY C MEMBER 25"/>
    <property type="match status" value="1"/>
</dbReference>
<dbReference type="PROSITE" id="PS50076">
    <property type="entry name" value="DNAJ_2"/>
    <property type="match status" value="1"/>
</dbReference>
<accession>A0ABD3MVW1</accession>
<evidence type="ECO:0000256" key="8">
    <source>
        <dbReference type="SAM" id="SignalP"/>
    </source>
</evidence>
<keyword evidence="3 7" id="KW-1133">Transmembrane helix</keyword>
<dbReference type="PANTHER" id="PTHR44176">
    <property type="entry name" value="DNAJ HOMOLOG SUBFAMILY C MEMBER 25"/>
    <property type="match status" value="1"/>
</dbReference>
<keyword evidence="4 7" id="KW-0472">Membrane</keyword>
<comment type="subcellular location">
    <subcellularLocation>
        <location evidence="1">Membrane</location>
        <topology evidence="1">Multi-pass membrane protein</topology>
    </subcellularLocation>
</comment>
<evidence type="ECO:0000256" key="3">
    <source>
        <dbReference type="ARBA" id="ARBA00022989"/>
    </source>
</evidence>
<evidence type="ECO:0000259" key="9">
    <source>
        <dbReference type="PROSITE" id="PS50076"/>
    </source>
</evidence>
<dbReference type="GO" id="GO:0016020">
    <property type="term" value="C:membrane"/>
    <property type="evidence" value="ECO:0007669"/>
    <property type="project" value="UniProtKB-SubCell"/>
</dbReference>